<dbReference type="SUPFAM" id="SSF54060">
    <property type="entry name" value="His-Me finger endonucleases"/>
    <property type="match status" value="1"/>
</dbReference>
<dbReference type="Proteomes" id="UP000248987">
    <property type="component" value="Unassembled WGS sequence"/>
</dbReference>
<dbReference type="AlphaFoldDB" id="A0A1A7QTF1"/>
<evidence type="ECO:0000256" key="2">
    <source>
        <dbReference type="ARBA" id="ARBA00022722"/>
    </source>
</evidence>
<dbReference type="GO" id="GO:0016787">
    <property type="term" value="F:hydrolase activity"/>
    <property type="evidence" value="ECO:0007669"/>
    <property type="project" value="UniProtKB-KW"/>
</dbReference>
<protein>
    <submittedName>
        <fullName evidence="6">Putative secreted protein (Por secretion system target)</fullName>
    </submittedName>
</protein>
<organism evidence="6 7">
    <name type="scientific">Gelidibacter algens</name>
    <dbReference type="NCBI Taxonomy" id="49280"/>
    <lineage>
        <taxon>Bacteria</taxon>
        <taxon>Pseudomonadati</taxon>
        <taxon>Bacteroidota</taxon>
        <taxon>Flavobacteriia</taxon>
        <taxon>Flavobacteriales</taxon>
        <taxon>Flavobacteriaceae</taxon>
        <taxon>Gelidibacter</taxon>
    </lineage>
</organism>
<evidence type="ECO:0000313" key="6">
    <source>
        <dbReference type="EMBL" id="RAJ18680.1"/>
    </source>
</evidence>
<dbReference type="InterPro" id="IPR044925">
    <property type="entry name" value="His-Me_finger_sf"/>
</dbReference>
<dbReference type="PANTHER" id="PTHR33607">
    <property type="entry name" value="ENDONUCLEASE-1"/>
    <property type="match status" value="1"/>
</dbReference>
<dbReference type="NCBIfam" id="TIGR04183">
    <property type="entry name" value="Por_Secre_tail"/>
    <property type="match status" value="1"/>
</dbReference>
<name>A0A1A7QTF1_9FLAO</name>
<sequence length="661" mass="74011">MKYLATFFVFMGFSGIVLGQVVINELDSDTPSTDTKEFVELLSETPNYPLDGYVLVFFNGSATGGNQSYLALNLDGYETDINGVLLIGSNSVTPTPQYVIPVSVIQNGPDAIALYRANDLDFPEFTLAYVDDTLIDVMVYGTNDAEATGLLDIFRAFDQNLQQLNEGSNNNTNSIQRFVDDGVVNYRSATPTPRQLNDGSGVVLNGVLISIAEKQYHEGDTFTISFTTEQNVADGLSFTLSLSNYGFNADDYIGETVLTIPIGANTVSTTITVIDDSNDEGDEVIKVRVSGLPPTFVVLNNNLQIRIIDNDFTQADFGTPINPTFGRVNSTQPDGYYNSLHGMADTALRQAIQDIIAKEGVVRAQAYAEVIEMLKEADQNPEHSNEVWLVYIEKGRPKLDYQYGSENFGTWNREHTYPRSRGRFYGIDLDEIFDGKEMFWNTNADSLRHGYSDAHALRAVDSRENSRRNNLHYGQYNGPKGTLGKFKGDVARSVFYMAARYKGLEIVNGFPEGTVGELGDLSILLKWHREDPPDDFEMNRNNIIYTWQINRNPFIDQPELIEFIWGNKVGQVWDQELSTIDADAVNIKIHPNPTKDRLYITGIKSDTKMEVFTMDGRNLLLQQLNGDRDFYLSSDYGLSKGIYVLRLNCRGKSMIKKVVVE</sequence>
<dbReference type="SUPFAM" id="SSF141072">
    <property type="entry name" value="CalX-like"/>
    <property type="match status" value="1"/>
</dbReference>
<dbReference type="Pfam" id="PF04231">
    <property type="entry name" value="Endonuclease_1"/>
    <property type="match status" value="1"/>
</dbReference>
<keyword evidence="3" id="KW-0732">Signal</keyword>
<dbReference type="Pfam" id="PF18962">
    <property type="entry name" value="Por_Secre_tail"/>
    <property type="match status" value="1"/>
</dbReference>
<dbReference type="InterPro" id="IPR026444">
    <property type="entry name" value="Secre_tail"/>
</dbReference>
<dbReference type="PANTHER" id="PTHR33607:SF2">
    <property type="entry name" value="ENDONUCLEASE-1"/>
    <property type="match status" value="1"/>
</dbReference>
<dbReference type="InterPro" id="IPR007346">
    <property type="entry name" value="Endonuclease-I"/>
</dbReference>
<feature type="domain" description="Secretion system C-terminal sorting" evidence="5">
    <location>
        <begin position="589"/>
        <end position="660"/>
    </location>
</feature>
<comment type="similarity">
    <text evidence="1">Belongs to the EndA/NucM nuclease family.</text>
</comment>
<keyword evidence="2" id="KW-0540">Nuclease</keyword>
<evidence type="ECO:0000256" key="1">
    <source>
        <dbReference type="ARBA" id="ARBA00006429"/>
    </source>
</evidence>
<dbReference type="STRING" id="49280.A9996_16145"/>
<reference evidence="6 7" key="1">
    <citation type="submission" date="2018-06" db="EMBL/GenBank/DDBJ databases">
        <title>Genomic Encyclopedia of Archaeal and Bacterial Type Strains, Phase II (KMG-II): from individual species to whole genera.</title>
        <authorList>
            <person name="Goeker M."/>
        </authorList>
    </citation>
    <scope>NUCLEOTIDE SEQUENCE [LARGE SCALE GENOMIC DNA]</scope>
    <source>
        <strain evidence="6 7">DSM 12408</strain>
    </source>
</reference>
<evidence type="ECO:0000256" key="4">
    <source>
        <dbReference type="ARBA" id="ARBA00022801"/>
    </source>
</evidence>
<dbReference type="InterPro" id="IPR038081">
    <property type="entry name" value="CalX-like_sf"/>
</dbReference>
<dbReference type="EMBL" id="QLLQ01000027">
    <property type="protein sequence ID" value="RAJ18680.1"/>
    <property type="molecule type" value="Genomic_DNA"/>
</dbReference>
<gene>
    <name evidence="6" type="ORF">LX77_03783</name>
</gene>
<proteinExistence type="inferred from homology"/>
<dbReference type="GO" id="GO:0004518">
    <property type="term" value="F:nuclease activity"/>
    <property type="evidence" value="ECO:0007669"/>
    <property type="project" value="UniProtKB-KW"/>
</dbReference>
<accession>A0A1A7QTF1</accession>
<evidence type="ECO:0000313" key="7">
    <source>
        <dbReference type="Proteomes" id="UP000248987"/>
    </source>
</evidence>
<keyword evidence="4" id="KW-0378">Hydrolase</keyword>
<keyword evidence="7" id="KW-1185">Reference proteome</keyword>
<evidence type="ECO:0000256" key="3">
    <source>
        <dbReference type="ARBA" id="ARBA00022729"/>
    </source>
</evidence>
<dbReference type="OrthoDB" id="5485925at2"/>
<evidence type="ECO:0000259" key="5">
    <source>
        <dbReference type="Pfam" id="PF18962"/>
    </source>
</evidence>
<dbReference type="RefSeq" id="WP_066437474.1">
    <property type="nucleotide sequence ID" value="NZ_LZRN01000044.1"/>
</dbReference>
<dbReference type="Gene3D" id="2.60.40.2030">
    <property type="match status" value="1"/>
</dbReference>
<comment type="caution">
    <text evidence="6">The sequence shown here is derived from an EMBL/GenBank/DDBJ whole genome shotgun (WGS) entry which is preliminary data.</text>
</comment>